<accession>A0A150JFP5</accession>
<dbReference type="Gene3D" id="3.40.980.10">
    <property type="entry name" value="MoaB/Mog-like domain"/>
    <property type="match status" value="1"/>
</dbReference>
<dbReference type="Proteomes" id="UP000092420">
    <property type="component" value="Unassembled WGS sequence"/>
</dbReference>
<dbReference type="GO" id="GO:0005829">
    <property type="term" value="C:cytosol"/>
    <property type="evidence" value="ECO:0007669"/>
    <property type="project" value="TreeGrafter"/>
</dbReference>
<dbReference type="PATRIC" id="fig|1706433.3.peg.1356"/>
<name>A0A150JFP5_9EURY</name>
<dbReference type="InterPro" id="IPR001453">
    <property type="entry name" value="MoaB/Mog_dom"/>
</dbReference>
<dbReference type="InterPro" id="IPR008284">
    <property type="entry name" value="MoCF_biosynth_CS"/>
</dbReference>
<evidence type="ECO:0000259" key="3">
    <source>
        <dbReference type="SMART" id="SM00852"/>
    </source>
</evidence>
<evidence type="ECO:0000313" key="5">
    <source>
        <dbReference type="EMBL" id="KYC57074.1"/>
    </source>
</evidence>
<reference evidence="4 6" key="1">
    <citation type="journal article" date="2016" name="ISME J.">
        <title>Chasing the elusive Euryarchaeota class WSA2: genomes reveal a uniquely fastidious methyl-reducing methanogen.</title>
        <authorList>
            <person name="Nobu M.K."/>
            <person name="Narihiro T."/>
            <person name="Kuroda K."/>
            <person name="Mei R."/>
            <person name="Liu W.T."/>
        </authorList>
    </citation>
    <scope>NUCLEOTIDE SEQUENCE [LARGE SCALE GENOMIC DNA]</scope>
    <source>
        <strain evidence="4">ADurb1013_Bin02101</strain>
        <strain evidence="5">ADurb1213_Bin02801</strain>
    </source>
</reference>
<dbReference type="InterPro" id="IPR012245">
    <property type="entry name" value="MoaB"/>
</dbReference>
<dbReference type="FunFam" id="3.40.980.10:FF:000006">
    <property type="entry name" value="Molybdenum cofactor biosynthesis protein B"/>
    <property type="match status" value="1"/>
</dbReference>
<dbReference type="NCBIfam" id="TIGR00177">
    <property type="entry name" value="molyb_syn"/>
    <property type="match status" value="1"/>
</dbReference>
<dbReference type="EC" id="2.7.7.75" evidence="4"/>
<accession>A0A150J9G1</accession>
<dbReference type="PROSITE" id="PS01078">
    <property type="entry name" value="MOCF_BIOSYNTHESIS_1"/>
    <property type="match status" value="1"/>
</dbReference>
<protein>
    <submittedName>
        <fullName evidence="4">Molybdopterin adenylyltransferase</fullName>
        <ecNumber evidence="4">2.7.7.75</ecNumber>
    </submittedName>
</protein>
<dbReference type="EMBL" id="LNJE01000014">
    <property type="protein sequence ID" value="KYC57074.1"/>
    <property type="molecule type" value="Genomic_DNA"/>
</dbReference>
<dbReference type="GO" id="GO:0006777">
    <property type="term" value="P:Mo-molybdopterin cofactor biosynthetic process"/>
    <property type="evidence" value="ECO:0007669"/>
    <property type="project" value="UniProtKB-KW"/>
</dbReference>
<dbReference type="EMBL" id="LNJB01000021">
    <property type="protein sequence ID" value="KYC53903.1"/>
    <property type="molecule type" value="Genomic_DNA"/>
</dbReference>
<keyword evidence="4" id="KW-0808">Transferase</keyword>
<dbReference type="PATRIC" id="fig|1706435.3.peg.1215"/>
<accession>A0A150JJL7</accession>
<dbReference type="PIRSF" id="PIRSF006443">
    <property type="entry name" value="MoaB"/>
    <property type="match status" value="1"/>
</dbReference>
<dbReference type="AlphaFoldDB" id="A0A150JFP5"/>
<organism evidence="4 6">
    <name type="scientific">Candidatus Methanofastidiosum methylothiophilum</name>
    <dbReference type="NCBI Taxonomy" id="1705564"/>
    <lineage>
        <taxon>Archaea</taxon>
        <taxon>Methanobacteriati</taxon>
        <taxon>Methanobacteriota</taxon>
        <taxon>Stenosarchaea group</taxon>
        <taxon>Candidatus Methanofastidiosia</taxon>
        <taxon>Candidatus Methanofastidiosales</taxon>
        <taxon>Candidatus Methanofastidiosaceae</taxon>
        <taxon>Candidatus Methanofastidiosum</taxon>
    </lineage>
</organism>
<evidence type="ECO:0000256" key="2">
    <source>
        <dbReference type="ARBA" id="ARBA00023150"/>
    </source>
</evidence>
<feature type="domain" description="MoaB/Mog" evidence="3">
    <location>
        <begin position="17"/>
        <end position="159"/>
    </location>
</feature>
<keyword evidence="2" id="KW-0501">Molybdenum cofactor biosynthesis</keyword>
<dbReference type="SMART" id="SM00852">
    <property type="entry name" value="MoCF_biosynth"/>
    <property type="match status" value="1"/>
</dbReference>
<evidence type="ECO:0000313" key="6">
    <source>
        <dbReference type="Proteomes" id="UP000092420"/>
    </source>
</evidence>
<dbReference type="GO" id="GO:0061598">
    <property type="term" value="F:molybdopterin adenylyltransferase activity"/>
    <property type="evidence" value="ECO:0007669"/>
    <property type="project" value="UniProtKB-EC"/>
</dbReference>
<dbReference type="PANTHER" id="PTHR43232:SF2">
    <property type="entry name" value="MOLYBDENUM COFACTOR BIOSYNTHESIS PROTEIN B"/>
    <property type="match status" value="1"/>
</dbReference>
<dbReference type="InterPro" id="IPR036425">
    <property type="entry name" value="MoaB/Mog-like_dom_sf"/>
</dbReference>
<comment type="similarity">
    <text evidence="1">Belongs to the MoaB/Mog family.</text>
</comment>
<gene>
    <name evidence="4" type="primary">moaB</name>
    <name evidence="4" type="ORF">AN188_01343</name>
    <name evidence="5" type="ORF">APG09_01222</name>
</gene>
<dbReference type="SUPFAM" id="SSF53218">
    <property type="entry name" value="Molybdenum cofactor biosynthesis proteins"/>
    <property type="match status" value="1"/>
</dbReference>
<evidence type="ECO:0000313" key="4">
    <source>
        <dbReference type="EMBL" id="KYC53903.1"/>
    </source>
</evidence>
<dbReference type="CDD" id="cd00886">
    <property type="entry name" value="MogA_MoaB"/>
    <property type="match status" value="1"/>
</dbReference>
<proteinExistence type="inferred from homology"/>
<dbReference type="PANTHER" id="PTHR43232">
    <property type="entry name" value="MOLYBDENUM COFACTOR BIOSYNTHESIS PROTEIN B"/>
    <property type="match status" value="1"/>
</dbReference>
<sequence length="165" mass="17854">MSSEEHKNKAPKSLKYGIITVSDSCSKGLAEDRSGKYIAEKLSETNQVIKKTIVPDDGEQIKKTILEILGDVDCIVTTGGTGITKRDVTIQTVKQLLDKEVIGFGEVFRHLSYKEIGFPGIISSALCGTIGDKIIFCLPGSLNAAKLGINIIISEAGHLIKHLRE</sequence>
<evidence type="ECO:0000256" key="1">
    <source>
        <dbReference type="ARBA" id="ARBA00006112"/>
    </source>
</evidence>
<dbReference type="Pfam" id="PF00994">
    <property type="entry name" value="MoCF_biosynth"/>
    <property type="match status" value="1"/>
</dbReference>
<comment type="caution">
    <text evidence="4">The sequence shown here is derived from an EMBL/GenBank/DDBJ whole genome shotgun (WGS) entry which is preliminary data.</text>
</comment>
<keyword evidence="4" id="KW-0548">Nucleotidyltransferase</keyword>